<dbReference type="Proteomes" id="UP000198931">
    <property type="component" value="Unassembled WGS sequence"/>
</dbReference>
<keyword evidence="1" id="KW-0472">Membrane</keyword>
<proteinExistence type="predicted"/>
<feature type="transmembrane region" description="Helical" evidence="1">
    <location>
        <begin position="60"/>
        <end position="77"/>
    </location>
</feature>
<name>A0A1I3FM37_9FLAO</name>
<organism evidence="2 3">
    <name type="scientific">Halpernia frigidisoli</name>
    <dbReference type="NCBI Taxonomy" id="1125876"/>
    <lineage>
        <taxon>Bacteria</taxon>
        <taxon>Pseudomonadati</taxon>
        <taxon>Bacteroidota</taxon>
        <taxon>Flavobacteriia</taxon>
        <taxon>Flavobacteriales</taxon>
        <taxon>Weeksellaceae</taxon>
        <taxon>Chryseobacterium group</taxon>
        <taxon>Halpernia</taxon>
    </lineage>
</organism>
<dbReference type="RefSeq" id="WP_090079458.1">
    <property type="nucleotide sequence ID" value="NZ_FOQT01000002.1"/>
</dbReference>
<sequence length="179" mass="21235">MRVLKNLNDVKSINSKKLVFEESWLDKIDLYTNYLIYLAMAIFSLMSIFEIDPNSKNDTVGYYIFPFIILISAYAFYCKFSEKCLKEITFNIHSEDAKMRILQFGKNNNFRITKISNNLIFLNKPTNDFDFGNHEKTTLVFIKDYSILFTIIQEGVRLNFPVLFSQYFFKSKMKRILKN</sequence>
<keyword evidence="3" id="KW-1185">Reference proteome</keyword>
<reference evidence="2 3" key="1">
    <citation type="submission" date="2016-10" db="EMBL/GenBank/DDBJ databases">
        <authorList>
            <person name="de Groot N.N."/>
        </authorList>
    </citation>
    <scope>NUCLEOTIDE SEQUENCE [LARGE SCALE GENOMIC DNA]</scope>
    <source>
        <strain evidence="2 3">DSM 26000</strain>
    </source>
</reference>
<dbReference type="STRING" id="1125876.SAMN05443292_1455"/>
<gene>
    <name evidence="2" type="ORF">SAMN05443292_1455</name>
</gene>
<evidence type="ECO:0000256" key="1">
    <source>
        <dbReference type="SAM" id="Phobius"/>
    </source>
</evidence>
<dbReference type="OrthoDB" id="1248589at2"/>
<dbReference type="EMBL" id="FOQT01000002">
    <property type="protein sequence ID" value="SFI11991.1"/>
    <property type="molecule type" value="Genomic_DNA"/>
</dbReference>
<protein>
    <submittedName>
        <fullName evidence="2">Uncharacterized protein</fullName>
    </submittedName>
</protein>
<dbReference type="AlphaFoldDB" id="A0A1I3FM37"/>
<evidence type="ECO:0000313" key="3">
    <source>
        <dbReference type="Proteomes" id="UP000198931"/>
    </source>
</evidence>
<evidence type="ECO:0000313" key="2">
    <source>
        <dbReference type="EMBL" id="SFI11991.1"/>
    </source>
</evidence>
<accession>A0A1I3FM37</accession>
<keyword evidence="1" id="KW-0812">Transmembrane</keyword>
<keyword evidence="1" id="KW-1133">Transmembrane helix</keyword>
<feature type="transmembrane region" description="Helical" evidence="1">
    <location>
        <begin position="30"/>
        <end position="48"/>
    </location>
</feature>